<dbReference type="InterPro" id="IPR017383">
    <property type="entry name" value="ARPC1"/>
</dbReference>
<dbReference type="Proteomes" id="UP001190700">
    <property type="component" value="Unassembled WGS sequence"/>
</dbReference>
<keyword evidence="3" id="KW-0963">Cytoplasm</keyword>
<dbReference type="PANTHER" id="PTHR10709">
    <property type="entry name" value="ACTIN-RELATED PROTEIN 2/3 COMPLEX SUBUNIT 1"/>
    <property type="match status" value="1"/>
</dbReference>
<dbReference type="InterPro" id="IPR036322">
    <property type="entry name" value="WD40_repeat_dom_sf"/>
</dbReference>
<dbReference type="AlphaFoldDB" id="A0AAE0FCT1"/>
<dbReference type="GO" id="GO:0034314">
    <property type="term" value="P:Arp2/3 complex-mediated actin nucleation"/>
    <property type="evidence" value="ECO:0007669"/>
    <property type="project" value="InterPro"/>
</dbReference>
<comment type="caution">
    <text evidence="11">The sequence shown here is derived from an EMBL/GenBank/DDBJ whole genome shotgun (WGS) entry which is preliminary data.</text>
</comment>
<evidence type="ECO:0000256" key="4">
    <source>
        <dbReference type="ARBA" id="ARBA00022574"/>
    </source>
</evidence>
<reference evidence="11 12" key="1">
    <citation type="journal article" date="2015" name="Genome Biol. Evol.">
        <title>Comparative Genomics of a Bacterivorous Green Alga Reveals Evolutionary Causalities and Consequences of Phago-Mixotrophic Mode of Nutrition.</title>
        <authorList>
            <person name="Burns J.A."/>
            <person name="Paasch A."/>
            <person name="Narechania A."/>
            <person name="Kim E."/>
        </authorList>
    </citation>
    <scope>NUCLEOTIDE SEQUENCE [LARGE SCALE GENOMIC DNA]</scope>
    <source>
        <strain evidence="11 12">PLY_AMNH</strain>
    </source>
</reference>
<dbReference type="InterPro" id="IPR019775">
    <property type="entry name" value="WD40_repeat_CS"/>
</dbReference>
<accession>A0AAE0FCT1</accession>
<dbReference type="Pfam" id="PF00400">
    <property type="entry name" value="WD40"/>
    <property type="match status" value="2"/>
</dbReference>
<dbReference type="SMART" id="SM00320">
    <property type="entry name" value="WD40"/>
    <property type="match status" value="5"/>
</dbReference>
<evidence type="ECO:0000313" key="12">
    <source>
        <dbReference type="Proteomes" id="UP001190700"/>
    </source>
</evidence>
<gene>
    <name evidence="11" type="ORF">CYMTET_33861</name>
</gene>
<organism evidence="11 12">
    <name type="scientific">Cymbomonas tetramitiformis</name>
    <dbReference type="NCBI Taxonomy" id="36881"/>
    <lineage>
        <taxon>Eukaryota</taxon>
        <taxon>Viridiplantae</taxon>
        <taxon>Chlorophyta</taxon>
        <taxon>Pyramimonadophyceae</taxon>
        <taxon>Pyramimonadales</taxon>
        <taxon>Pyramimonadaceae</taxon>
        <taxon>Cymbomonas</taxon>
    </lineage>
</organism>
<keyword evidence="12" id="KW-1185">Reference proteome</keyword>
<keyword evidence="7" id="KW-0206">Cytoskeleton</keyword>
<keyword evidence="5" id="KW-0677">Repeat</keyword>
<evidence type="ECO:0000256" key="5">
    <source>
        <dbReference type="ARBA" id="ARBA00022737"/>
    </source>
</evidence>
<dbReference type="GO" id="GO:0005885">
    <property type="term" value="C:Arp2/3 protein complex"/>
    <property type="evidence" value="ECO:0007669"/>
    <property type="project" value="InterPro"/>
</dbReference>
<keyword evidence="6" id="KW-0009">Actin-binding</keyword>
<evidence type="ECO:0000256" key="1">
    <source>
        <dbReference type="ARBA" id="ARBA00004245"/>
    </source>
</evidence>
<proteinExistence type="inferred from homology"/>
<evidence type="ECO:0000256" key="3">
    <source>
        <dbReference type="ARBA" id="ARBA00022490"/>
    </source>
</evidence>
<evidence type="ECO:0000256" key="7">
    <source>
        <dbReference type="ARBA" id="ARBA00023212"/>
    </source>
</evidence>
<dbReference type="SUPFAM" id="SSF50978">
    <property type="entry name" value="WD40 repeat-like"/>
    <property type="match status" value="1"/>
</dbReference>
<evidence type="ECO:0000256" key="10">
    <source>
        <dbReference type="PROSITE-ProRule" id="PRU00221"/>
    </source>
</evidence>
<protein>
    <recommendedName>
        <fullName evidence="8">Arp2/3 complex 41 kDa subunit</fullName>
    </recommendedName>
    <alternativeName>
        <fullName evidence="9">p41-ARC</fullName>
    </alternativeName>
</protein>
<name>A0AAE0FCT1_9CHLO</name>
<dbReference type="EMBL" id="LGRX02021105">
    <property type="protein sequence ID" value="KAK3257038.1"/>
    <property type="molecule type" value="Genomic_DNA"/>
</dbReference>
<feature type="repeat" description="WD" evidence="10">
    <location>
        <begin position="161"/>
        <end position="193"/>
    </location>
</feature>
<evidence type="ECO:0000256" key="2">
    <source>
        <dbReference type="ARBA" id="ARBA00006260"/>
    </source>
</evidence>
<dbReference type="PROSITE" id="PS00678">
    <property type="entry name" value="WD_REPEATS_1"/>
    <property type="match status" value="1"/>
</dbReference>
<evidence type="ECO:0000313" key="11">
    <source>
        <dbReference type="EMBL" id="KAK3257038.1"/>
    </source>
</evidence>
<dbReference type="InterPro" id="IPR015943">
    <property type="entry name" value="WD40/YVTN_repeat-like_dom_sf"/>
</dbReference>
<dbReference type="GO" id="GO:0051015">
    <property type="term" value="F:actin filament binding"/>
    <property type="evidence" value="ECO:0007669"/>
    <property type="project" value="TreeGrafter"/>
</dbReference>
<dbReference type="PROSITE" id="PS50294">
    <property type="entry name" value="WD_REPEATS_REGION"/>
    <property type="match status" value="1"/>
</dbReference>
<comment type="subcellular location">
    <subcellularLocation>
        <location evidence="1">Cytoplasm</location>
        <location evidence="1">Cytoskeleton</location>
    </subcellularLocation>
</comment>
<keyword evidence="4 10" id="KW-0853">WD repeat</keyword>
<dbReference type="InterPro" id="IPR001680">
    <property type="entry name" value="WD40_rpt"/>
</dbReference>
<dbReference type="PROSITE" id="PS50082">
    <property type="entry name" value="WD_REPEATS_2"/>
    <property type="match status" value="2"/>
</dbReference>
<comment type="similarity">
    <text evidence="2">Belongs to the WD repeat ARPC1 family.</text>
</comment>
<sequence>MVNAGWARADGSCSGPAPPTSECTLSSQQLASGIVCHAWNGNQSACAICPNNHEIHMYSVSGNTWTKGDILSEHTQLVADLDWGPRTGQLLSASHDRNAFVWKNSGDVWEPVLVVLRLKCAALCARWSPSEEKFAIGSGAKTVCVCYYEPENNWWVSKHIRKKHNSSVVSVAWHPNNLFLATTSSDMRCRVFSAFLKGVDSDSSPLEGVDKFGDEILDLDLASGWAHSVSFSPSGSQLAYVSHDSSLHYVRGLSATAAGMKSGSPTTLRFSEVPYCCIAWLSETSFVAAGYECSPVVFEADASGNYVPIKLLKAKEAGSGAAAGNKSSQFSSAFDKFRAQAERGMQEMSLSDNRDPIGPHKNIITMVRVCGPGKISTSGLDGQVVVWNL</sequence>
<evidence type="ECO:0000256" key="8">
    <source>
        <dbReference type="ARBA" id="ARBA00041244"/>
    </source>
</evidence>
<dbReference type="Gene3D" id="2.130.10.10">
    <property type="entry name" value="YVTN repeat-like/Quinoprotein amine dehydrogenase"/>
    <property type="match status" value="1"/>
</dbReference>
<evidence type="ECO:0000256" key="6">
    <source>
        <dbReference type="ARBA" id="ARBA00023203"/>
    </source>
</evidence>
<feature type="repeat" description="WD" evidence="10">
    <location>
        <begin position="71"/>
        <end position="103"/>
    </location>
</feature>
<dbReference type="PANTHER" id="PTHR10709:SF2">
    <property type="entry name" value="ACTIN-RELATED PROTEIN 2_3 COMPLEX SUBUNIT"/>
    <property type="match status" value="1"/>
</dbReference>
<evidence type="ECO:0000256" key="9">
    <source>
        <dbReference type="ARBA" id="ARBA00041789"/>
    </source>
</evidence>